<proteinExistence type="predicted"/>
<comment type="caution">
    <text evidence="1">The sequence shown here is derived from an EMBL/GenBank/DDBJ whole genome shotgun (WGS) entry which is preliminary data.</text>
</comment>
<evidence type="ECO:0000313" key="2">
    <source>
        <dbReference type="Proteomes" id="UP000579647"/>
    </source>
</evidence>
<organism evidence="1 2">
    <name type="scientific">Nocardiopsis metallicus</name>
    <dbReference type="NCBI Taxonomy" id="179819"/>
    <lineage>
        <taxon>Bacteria</taxon>
        <taxon>Bacillati</taxon>
        <taxon>Actinomycetota</taxon>
        <taxon>Actinomycetes</taxon>
        <taxon>Streptosporangiales</taxon>
        <taxon>Nocardiopsidaceae</taxon>
        <taxon>Nocardiopsis</taxon>
    </lineage>
</organism>
<protein>
    <submittedName>
        <fullName evidence="1">Uncharacterized protein</fullName>
    </submittedName>
</protein>
<evidence type="ECO:0000313" key="1">
    <source>
        <dbReference type="EMBL" id="MBB5490227.1"/>
    </source>
</evidence>
<gene>
    <name evidence="1" type="ORF">HNR07_001364</name>
</gene>
<reference evidence="1 2" key="1">
    <citation type="submission" date="2020-08" db="EMBL/GenBank/DDBJ databases">
        <title>Sequencing the genomes of 1000 actinobacteria strains.</title>
        <authorList>
            <person name="Klenk H.-P."/>
        </authorList>
    </citation>
    <scope>NUCLEOTIDE SEQUENCE [LARGE SCALE GENOMIC DNA]</scope>
    <source>
        <strain evidence="1 2">DSM 44598</strain>
    </source>
</reference>
<accession>A0A840WEU2</accession>
<dbReference type="Proteomes" id="UP000579647">
    <property type="component" value="Unassembled WGS sequence"/>
</dbReference>
<dbReference type="EMBL" id="JACHDO010000001">
    <property type="protein sequence ID" value="MBB5490227.1"/>
    <property type="molecule type" value="Genomic_DNA"/>
</dbReference>
<dbReference type="AlphaFoldDB" id="A0A840WEU2"/>
<sequence>MGKGHLARIWEELTGDGREAWKREVAELIDAATAVYEYLVLVWPAHLQTEA</sequence>
<keyword evidence="2" id="KW-1185">Reference proteome</keyword>
<name>A0A840WEU2_9ACTN</name>
<dbReference type="RefSeq" id="WP_246420163.1">
    <property type="nucleotide sequence ID" value="NZ_JACHDO010000001.1"/>
</dbReference>